<dbReference type="EMBL" id="JBHTHZ010000014">
    <property type="protein sequence ID" value="MFD0795664.1"/>
    <property type="molecule type" value="Genomic_DNA"/>
</dbReference>
<keyword evidence="4" id="KW-1185">Reference proteome</keyword>
<dbReference type="InterPro" id="IPR029045">
    <property type="entry name" value="ClpP/crotonase-like_dom_sf"/>
</dbReference>
<keyword evidence="1" id="KW-0732">Signal</keyword>
<dbReference type="CDD" id="cd07563">
    <property type="entry name" value="Peptidase_S41_IRBP"/>
    <property type="match status" value="1"/>
</dbReference>
<dbReference type="InterPro" id="IPR005151">
    <property type="entry name" value="Tail-specific_protease"/>
</dbReference>
<evidence type="ECO:0000259" key="2">
    <source>
        <dbReference type="SMART" id="SM00245"/>
    </source>
</evidence>
<dbReference type="Pfam" id="PF03572">
    <property type="entry name" value="Peptidase_S41"/>
    <property type="match status" value="1"/>
</dbReference>
<keyword evidence="3" id="KW-0378">Hydrolase</keyword>
<evidence type="ECO:0000256" key="1">
    <source>
        <dbReference type="SAM" id="SignalP"/>
    </source>
</evidence>
<dbReference type="EC" id="3.4.-.-" evidence="3"/>
<dbReference type="RefSeq" id="WP_377118281.1">
    <property type="nucleotide sequence ID" value="NZ_JBHTHZ010000014.1"/>
</dbReference>
<comment type="caution">
    <text evidence="3">The sequence shown here is derived from an EMBL/GenBank/DDBJ whole genome shotgun (WGS) entry which is preliminary data.</text>
</comment>
<feature type="domain" description="Tail specific protease" evidence="2">
    <location>
        <begin position="130"/>
        <end position="335"/>
    </location>
</feature>
<evidence type="ECO:0000313" key="3">
    <source>
        <dbReference type="EMBL" id="MFD0795664.1"/>
    </source>
</evidence>
<evidence type="ECO:0000313" key="4">
    <source>
        <dbReference type="Proteomes" id="UP001597010"/>
    </source>
</evidence>
<dbReference type="PANTHER" id="PTHR11261:SF3">
    <property type="entry name" value="RETINOL-BINDING PROTEIN 3"/>
    <property type="match status" value="1"/>
</dbReference>
<dbReference type="Gene3D" id="3.90.226.10">
    <property type="entry name" value="2-enoyl-CoA Hydratase, Chain A, domain 1"/>
    <property type="match status" value="1"/>
</dbReference>
<dbReference type="SUPFAM" id="SSF52096">
    <property type="entry name" value="ClpP/crotonase"/>
    <property type="match status" value="1"/>
</dbReference>
<dbReference type="SMART" id="SM00245">
    <property type="entry name" value="TSPc"/>
    <property type="match status" value="1"/>
</dbReference>
<dbReference type="GO" id="GO:0016787">
    <property type="term" value="F:hydrolase activity"/>
    <property type="evidence" value="ECO:0007669"/>
    <property type="project" value="UniProtKB-KW"/>
</dbReference>
<dbReference type="Pfam" id="PF14684">
    <property type="entry name" value="Tricorn_C1"/>
    <property type="match status" value="1"/>
</dbReference>
<feature type="signal peptide" evidence="1">
    <location>
        <begin position="1"/>
        <end position="21"/>
    </location>
</feature>
<dbReference type="Gene3D" id="3.30.750.44">
    <property type="match status" value="1"/>
</dbReference>
<sequence>MKLKICFIAIALVCFTNSIYSQNLAPQKNFDVFWNIFNNNYAFFELHKVNWQESYKKYRPLVTNSISNDSLFNVMSTMLKPLGDSHVNLIDAAHKKKFNAAGPSHFAAEFNTDSLKAAFWQTADSTLMKNGFARIKGYGSIFKGKHLFYFSESANFGYLRFSRCFAKIKDGELDEKDFEMEILDSIMAQCSNLKGMIIDVRANIGGDDKFSYEVAGRFTSKPVIGHYKRERIAGTNRYTKTQKWTITPKGKFAFTKPVIILTNDKTVSAAEVFTLAMKQLSQVSTIGTNTEGNLSDMYEQELPNGWTITLSNQKYYSPRMVCYEGIGVPVDVKVSNIKQSLLTMKDPVLDTAIYKLHRF</sequence>
<reference evidence="4" key="1">
    <citation type="journal article" date="2019" name="Int. J. Syst. Evol. Microbiol.">
        <title>The Global Catalogue of Microorganisms (GCM) 10K type strain sequencing project: providing services to taxonomists for standard genome sequencing and annotation.</title>
        <authorList>
            <consortium name="The Broad Institute Genomics Platform"/>
            <consortium name="The Broad Institute Genome Sequencing Center for Infectious Disease"/>
            <person name="Wu L."/>
            <person name="Ma J."/>
        </authorList>
    </citation>
    <scope>NUCLEOTIDE SEQUENCE [LARGE SCALE GENOMIC DNA]</scope>
    <source>
        <strain evidence="4">CCUG 61484</strain>
    </source>
</reference>
<dbReference type="InterPro" id="IPR028204">
    <property type="entry name" value="Tricorn_C1"/>
</dbReference>
<protein>
    <submittedName>
        <fullName evidence="3">S41 family peptidase</fullName>
        <ecNumber evidence="3">3.4.-.-</ecNumber>
    </submittedName>
</protein>
<feature type="chain" id="PRO_5047462170" evidence="1">
    <location>
        <begin position="22"/>
        <end position="359"/>
    </location>
</feature>
<organism evidence="3 4">
    <name type="scientific">Mucilaginibacter litoreus</name>
    <dbReference type="NCBI Taxonomy" id="1048221"/>
    <lineage>
        <taxon>Bacteria</taxon>
        <taxon>Pseudomonadati</taxon>
        <taxon>Bacteroidota</taxon>
        <taxon>Sphingobacteriia</taxon>
        <taxon>Sphingobacteriales</taxon>
        <taxon>Sphingobacteriaceae</taxon>
        <taxon>Mucilaginibacter</taxon>
    </lineage>
</organism>
<accession>A0ABW3AZ90</accession>
<gene>
    <name evidence="3" type="ORF">ACFQZX_18735</name>
</gene>
<dbReference type="PANTHER" id="PTHR11261">
    <property type="entry name" value="INTERPHOTORECEPTOR RETINOID-BINDING PROTEIN"/>
    <property type="match status" value="1"/>
</dbReference>
<dbReference type="Proteomes" id="UP001597010">
    <property type="component" value="Unassembled WGS sequence"/>
</dbReference>
<proteinExistence type="predicted"/>
<name>A0ABW3AZ90_9SPHI</name>